<evidence type="ECO:0000256" key="1">
    <source>
        <dbReference type="PROSITE-ProRule" id="PRU00723"/>
    </source>
</evidence>
<feature type="zinc finger region" description="C3H1-type" evidence="1">
    <location>
        <begin position="116"/>
        <end position="138"/>
    </location>
</feature>
<reference evidence="3" key="1">
    <citation type="submission" date="2023-08" db="EMBL/GenBank/DDBJ databases">
        <authorList>
            <person name="Chen Y."/>
            <person name="Shah S."/>
            <person name="Dougan E. K."/>
            <person name="Thang M."/>
            <person name="Chan C."/>
        </authorList>
    </citation>
    <scope>NUCLEOTIDE SEQUENCE</scope>
</reference>
<keyword evidence="1" id="KW-0862">Zinc</keyword>
<protein>
    <recommendedName>
        <fullName evidence="2">C3H1-type domain-containing protein</fullName>
    </recommendedName>
</protein>
<keyword evidence="1" id="KW-0479">Metal-binding</keyword>
<organism evidence="3 4">
    <name type="scientific">Effrenium voratum</name>
    <dbReference type="NCBI Taxonomy" id="2562239"/>
    <lineage>
        <taxon>Eukaryota</taxon>
        <taxon>Sar</taxon>
        <taxon>Alveolata</taxon>
        <taxon>Dinophyceae</taxon>
        <taxon>Suessiales</taxon>
        <taxon>Symbiodiniaceae</taxon>
        <taxon>Effrenium</taxon>
    </lineage>
</organism>
<dbReference type="AlphaFoldDB" id="A0AA36N6R7"/>
<dbReference type="InterPro" id="IPR000571">
    <property type="entry name" value="Znf_CCCH"/>
</dbReference>
<feature type="domain" description="C3H1-type" evidence="2">
    <location>
        <begin position="116"/>
        <end position="138"/>
    </location>
</feature>
<sequence length="239" mass="26084">MAQLCYENTFITVKDCIRAGRRSRSMDLPRVSTWRNCPEVLYVATLEQRAWQTRVAGARVPAQAVAVPAAAEATRADEAAAPEAASEASPAPAAVLALDKTKSSGNAGHPELCFKPCLFLRIGECPNGEECKFCHLPHPSPAKLDKRMRETFRGLPQAEVLALLLPHLRAKNVTGAGRLLAEMEARLASLPHASCSMLPPRIVQLKRALGRLSFRQLMLLSPEGTHAQAELEHLRRLTA</sequence>
<accession>A0AA36N6R7</accession>
<proteinExistence type="predicted"/>
<dbReference type="EMBL" id="CAUJNA010003227">
    <property type="protein sequence ID" value="CAJ1396322.1"/>
    <property type="molecule type" value="Genomic_DNA"/>
</dbReference>
<gene>
    <name evidence="3" type="ORF">EVOR1521_LOCUS20577</name>
</gene>
<dbReference type="GO" id="GO:0008270">
    <property type="term" value="F:zinc ion binding"/>
    <property type="evidence" value="ECO:0007669"/>
    <property type="project" value="UniProtKB-KW"/>
</dbReference>
<keyword evidence="4" id="KW-1185">Reference proteome</keyword>
<evidence type="ECO:0000259" key="2">
    <source>
        <dbReference type="PROSITE" id="PS50103"/>
    </source>
</evidence>
<evidence type="ECO:0000313" key="3">
    <source>
        <dbReference type="EMBL" id="CAJ1396322.1"/>
    </source>
</evidence>
<name>A0AA36N6R7_9DINO</name>
<comment type="caution">
    <text evidence="3">The sequence shown here is derived from an EMBL/GenBank/DDBJ whole genome shotgun (WGS) entry which is preliminary data.</text>
</comment>
<dbReference type="PROSITE" id="PS50103">
    <property type="entry name" value="ZF_C3H1"/>
    <property type="match status" value="1"/>
</dbReference>
<evidence type="ECO:0000313" key="4">
    <source>
        <dbReference type="Proteomes" id="UP001178507"/>
    </source>
</evidence>
<keyword evidence="1" id="KW-0863">Zinc-finger</keyword>
<dbReference type="Proteomes" id="UP001178507">
    <property type="component" value="Unassembled WGS sequence"/>
</dbReference>